<sequence length="240" mass="25941">MSATNSDSILAQMMMSGEFSDLIFICRGQEFKVHKAIVCAHSPVIKAAVQGEFEESQSNAIKMDSFQPKTVKRLVQFMYTGDYDETDEYEPSAAYQNACIADGVGAEEAADMENKFELRTEGGCIASSSSQGLMLSLPKSTTTSSLSEHIYVNSIGDYYGVDKLVSLTNTKIKQLLQSGNEDESCVADLPIAIEAAAGLTGNRELMGVLASATAANISKLLCLDQFRAREQIELRAGAEM</sequence>
<dbReference type="Gene3D" id="3.30.710.10">
    <property type="entry name" value="Potassium Channel Kv1.1, Chain A"/>
    <property type="match status" value="1"/>
</dbReference>
<dbReference type="PANTHER" id="PTHR47843">
    <property type="entry name" value="BTB DOMAIN-CONTAINING PROTEIN-RELATED"/>
    <property type="match status" value="1"/>
</dbReference>
<dbReference type="EMBL" id="GL698488">
    <property type="protein sequence ID" value="EFY90680.1"/>
    <property type="molecule type" value="Genomic_DNA"/>
</dbReference>
<organism evidence="3">
    <name type="scientific">Metarhizium acridum (strain CQMa 102)</name>
    <dbReference type="NCBI Taxonomy" id="655827"/>
    <lineage>
        <taxon>Eukaryota</taxon>
        <taxon>Fungi</taxon>
        <taxon>Dikarya</taxon>
        <taxon>Ascomycota</taxon>
        <taxon>Pezizomycotina</taxon>
        <taxon>Sordariomycetes</taxon>
        <taxon>Hypocreomycetidae</taxon>
        <taxon>Hypocreales</taxon>
        <taxon>Clavicipitaceae</taxon>
        <taxon>Metarhizium</taxon>
    </lineage>
</organism>
<dbReference type="PROSITE" id="PS50097">
    <property type="entry name" value="BTB"/>
    <property type="match status" value="1"/>
</dbReference>
<dbReference type="InterPro" id="IPR011333">
    <property type="entry name" value="SKP1/BTB/POZ_sf"/>
</dbReference>
<dbReference type="PANTHER" id="PTHR47843:SF5">
    <property type="entry name" value="BTB_POZ DOMAIN PROTEIN"/>
    <property type="match status" value="1"/>
</dbReference>
<dbReference type="InterPro" id="IPR000210">
    <property type="entry name" value="BTB/POZ_dom"/>
</dbReference>
<dbReference type="SUPFAM" id="SSF54695">
    <property type="entry name" value="POZ domain"/>
    <property type="match status" value="1"/>
</dbReference>
<keyword evidence="3" id="KW-1185">Reference proteome</keyword>
<dbReference type="Pfam" id="PF00651">
    <property type="entry name" value="BTB"/>
    <property type="match status" value="1"/>
</dbReference>
<dbReference type="InParanoid" id="E9E079"/>
<dbReference type="CDD" id="cd18186">
    <property type="entry name" value="BTB_POZ_ZBTB_KLHL-like"/>
    <property type="match status" value="1"/>
</dbReference>
<dbReference type="SMART" id="SM00225">
    <property type="entry name" value="BTB"/>
    <property type="match status" value="1"/>
</dbReference>
<evidence type="ECO:0000313" key="3">
    <source>
        <dbReference type="Proteomes" id="UP000002499"/>
    </source>
</evidence>
<dbReference type="OMA" id="HQVIVCP"/>
<dbReference type="Proteomes" id="UP000002499">
    <property type="component" value="Unassembled WGS sequence"/>
</dbReference>
<evidence type="ECO:0000313" key="2">
    <source>
        <dbReference type="EMBL" id="EFY90680.1"/>
    </source>
</evidence>
<evidence type="ECO:0000259" key="1">
    <source>
        <dbReference type="PROSITE" id="PS50097"/>
    </source>
</evidence>
<protein>
    <submittedName>
        <fullName evidence="2">Speckle-type POZ protein-like protein</fullName>
    </submittedName>
</protein>
<gene>
    <name evidence="2" type="ORF">MAC_03260</name>
</gene>
<feature type="domain" description="BTB" evidence="1">
    <location>
        <begin position="20"/>
        <end position="87"/>
    </location>
</feature>
<proteinExistence type="predicted"/>
<reference evidence="2 3" key="1">
    <citation type="journal article" date="2011" name="PLoS Genet.">
        <title>Genome sequencing and comparative transcriptomics of the model entomopathogenic fungi Metarhizium anisopliae and M. acridum.</title>
        <authorList>
            <person name="Gao Q."/>
            <person name="Jin K."/>
            <person name="Ying S.H."/>
            <person name="Zhang Y."/>
            <person name="Xiao G."/>
            <person name="Shang Y."/>
            <person name="Duan Z."/>
            <person name="Hu X."/>
            <person name="Xie X.Q."/>
            <person name="Zhou G."/>
            <person name="Peng G."/>
            <person name="Luo Z."/>
            <person name="Huang W."/>
            <person name="Wang B."/>
            <person name="Fang W."/>
            <person name="Wang S."/>
            <person name="Zhong Y."/>
            <person name="Ma L.J."/>
            <person name="St Leger R.J."/>
            <person name="Zhao G.P."/>
            <person name="Pei Y."/>
            <person name="Feng M.G."/>
            <person name="Xia Y."/>
            <person name="Wang C."/>
        </authorList>
    </citation>
    <scope>NUCLEOTIDE SEQUENCE [LARGE SCALE GENOMIC DNA]</scope>
    <source>
        <strain evidence="2 3">CQMa 102</strain>
    </source>
</reference>
<dbReference type="OrthoDB" id="6359816at2759"/>
<dbReference type="STRING" id="655827.E9E079"/>
<dbReference type="eggNOG" id="KOG1987">
    <property type="taxonomic scope" value="Eukaryota"/>
</dbReference>
<dbReference type="HOGENOM" id="CLU_057752_2_2_1"/>
<dbReference type="AlphaFoldDB" id="E9E079"/>
<accession>E9E079</accession>
<name>E9E079_METAQ</name>